<dbReference type="PANTHER" id="PTHR43784">
    <property type="entry name" value="GDSL-LIKE LIPASE/ACYLHYDROLASE, PUTATIVE (AFU_ORTHOLOGUE AFUA_2G00820)-RELATED"/>
    <property type="match status" value="1"/>
</dbReference>
<dbReference type="Pfam" id="PF13472">
    <property type="entry name" value="Lipase_GDSL_2"/>
    <property type="match status" value="1"/>
</dbReference>
<keyword evidence="2" id="KW-0378">Hydrolase</keyword>
<evidence type="ECO:0000259" key="1">
    <source>
        <dbReference type="Pfam" id="PF13472"/>
    </source>
</evidence>
<dbReference type="EMBL" id="JBJYXY010000001">
    <property type="protein sequence ID" value="MFN2975006.1"/>
    <property type="molecule type" value="Genomic_DNA"/>
</dbReference>
<dbReference type="InterPro" id="IPR036514">
    <property type="entry name" value="SGNH_hydro_sf"/>
</dbReference>
<accession>A0ABW9KGV6</accession>
<feature type="domain" description="SGNH hydrolase-type esterase" evidence="1">
    <location>
        <begin position="227"/>
        <end position="410"/>
    </location>
</feature>
<reference evidence="2 3" key="1">
    <citation type="submission" date="2024-12" db="EMBL/GenBank/DDBJ databases">
        <authorList>
            <person name="Lee Y."/>
        </authorList>
    </citation>
    <scope>NUCLEOTIDE SEQUENCE [LARGE SCALE GENOMIC DNA]</scope>
    <source>
        <strain evidence="2 3">03SUJ4</strain>
    </source>
</reference>
<comment type="caution">
    <text evidence="2">The sequence shown here is derived from an EMBL/GenBank/DDBJ whole genome shotgun (WGS) entry which is preliminary data.</text>
</comment>
<dbReference type="CDD" id="cd01830">
    <property type="entry name" value="XynE_like"/>
    <property type="match status" value="1"/>
</dbReference>
<keyword evidence="3" id="KW-1185">Reference proteome</keyword>
<evidence type="ECO:0000313" key="3">
    <source>
        <dbReference type="Proteomes" id="UP001634747"/>
    </source>
</evidence>
<sequence>MCAQKYGWLGTWTTANMPMGETERAKLHLGQETVTVRQVVHLSQGGKMARVTFTNEFGTAPLEISSAHVAFLAAGSKILVNTDKPLLFHGQAGVTIPAGGFAASDAVTQVTPAYGEMVITMVLPAQAIPVVTQHSLGLTATYIVPGERVSDEQFAPPSTPPPGLTAPDVTAPVQQADRKATPIVKQVGPSAATTQGDAAGSPTIVSSYLFLKDVEVDAGKKSKAVVCFGDSITDGMGSTPETDRRYPDQFSGLLSATKHEVNVAVLNAGISGNRLLQDGAGPKASDRFDRDVLSQAGVTHVIVLEGINDIGHGGVTAQQVIDALTALAQRAHAKGLKIFGGTLTPYEGAKYYTPEGEAIRQQVNAFVRANTAFDGVIDFDKATQDPQHPTQFLPKNDHGDHLHPSDLGYTAMASAINVKWFRKK</sequence>
<dbReference type="RefSeq" id="WP_263413456.1">
    <property type="nucleotide sequence ID" value="NZ_BAABBH010000001.1"/>
</dbReference>
<dbReference type="InterPro" id="IPR013830">
    <property type="entry name" value="SGNH_hydro"/>
</dbReference>
<dbReference type="PANTHER" id="PTHR43784:SF2">
    <property type="entry name" value="GDSL-LIKE LIPASE_ACYLHYDROLASE, PUTATIVE (AFU_ORTHOLOGUE AFUA_2G00820)-RELATED"/>
    <property type="match status" value="1"/>
</dbReference>
<proteinExistence type="predicted"/>
<dbReference type="GO" id="GO:0016787">
    <property type="term" value="F:hydrolase activity"/>
    <property type="evidence" value="ECO:0007669"/>
    <property type="project" value="UniProtKB-KW"/>
</dbReference>
<name>A0ABW9KGV6_9BACT</name>
<gene>
    <name evidence="2" type="ORF">ACK2TP_04460</name>
</gene>
<dbReference type="Proteomes" id="UP001634747">
    <property type="component" value="Unassembled WGS sequence"/>
</dbReference>
<evidence type="ECO:0000313" key="2">
    <source>
        <dbReference type="EMBL" id="MFN2975006.1"/>
    </source>
</evidence>
<protein>
    <submittedName>
        <fullName evidence="2">SGNH/GDSL hydrolase family protein</fullName>
    </submittedName>
</protein>
<dbReference type="SUPFAM" id="SSF52266">
    <property type="entry name" value="SGNH hydrolase"/>
    <property type="match status" value="1"/>
</dbReference>
<organism evidence="2 3">
    <name type="scientific">Terriglobus aquaticus</name>
    <dbReference type="NCBI Taxonomy" id="940139"/>
    <lineage>
        <taxon>Bacteria</taxon>
        <taxon>Pseudomonadati</taxon>
        <taxon>Acidobacteriota</taxon>
        <taxon>Terriglobia</taxon>
        <taxon>Terriglobales</taxon>
        <taxon>Acidobacteriaceae</taxon>
        <taxon>Terriglobus</taxon>
    </lineage>
</organism>
<dbReference type="Gene3D" id="3.40.50.1110">
    <property type="entry name" value="SGNH hydrolase"/>
    <property type="match status" value="1"/>
</dbReference>
<dbReference type="InterPro" id="IPR053140">
    <property type="entry name" value="GDSL_Rv0518-like"/>
</dbReference>